<evidence type="ECO:0000313" key="2">
    <source>
        <dbReference type="Proteomes" id="UP000054823"/>
    </source>
</evidence>
<dbReference type="Proteomes" id="UP000054823">
    <property type="component" value="Unassembled WGS sequence"/>
</dbReference>
<reference evidence="1 2" key="1">
    <citation type="submission" date="2015-09" db="EMBL/GenBank/DDBJ databases">
        <authorList>
            <consortium name="Swine Surveillance"/>
        </authorList>
    </citation>
    <scope>NUCLEOTIDE SEQUENCE [LARGE SCALE GENOMIC DNA]</scope>
    <source>
        <strain evidence="1 2">CECT 7688</strain>
    </source>
</reference>
<gene>
    <name evidence="1" type="ORF">SHM7688_03547</name>
</gene>
<dbReference type="EMBL" id="CYPW01000035">
    <property type="protein sequence ID" value="CUH54077.1"/>
    <property type="molecule type" value="Genomic_DNA"/>
</dbReference>
<dbReference type="AlphaFoldDB" id="A0A0P1EUE1"/>
<organism evidence="1 2">
    <name type="scientific">Shimia marina</name>
    <dbReference type="NCBI Taxonomy" id="321267"/>
    <lineage>
        <taxon>Bacteria</taxon>
        <taxon>Pseudomonadati</taxon>
        <taxon>Pseudomonadota</taxon>
        <taxon>Alphaproteobacteria</taxon>
        <taxon>Rhodobacterales</taxon>
        <taxon>Roseobacteraceae</taxon>
    </lineage>
</organism>
<sequence>MGVDVAHLAVFGQGGHRQTHGTLATFPGRRNHIMPI</sequence>
<name>A0A0P1EUE1_9RHOB</name>
<protein>
    <submittedName>
        <fullName evidence="1">Uncharacterized protein</fullName>
    </submittedName>
</protein>
<keyword evidence="2" id="KW-1185">Reference proteome</keyword>
<accession>A0A0P1EUE1</accession>
<proteinExistence type="predicted"/>
<evidence type="ECO:0000313" key="1">
    <source>
        <dbReference type="EMBL" id="CUH54077.1"/>
    </source>
</evidence>